<feature type="domain" description="DUF4246" evidence="2">
    <location>
        <begin position="339"/>
        <end position="487"/>
    </location>
</feature>
<organism evidence="4 5">
    <name type="scientific">Panaeolus cyanescens</name>
    <dbReference type="NCBI Taxonomy" id="181874"/>
    <lineage>
        <taxon>Eukaryota</taxon>
        <taxon>Fungi</taxon>
        <taxon>Dikarya</taxon>
        <taxon>Basidiomycota</taxon>
        <taxon>Agaricomycotina</taxon>
        <taxon>Agaricomycetes</taxon>
        <taxon>Agaricomycetidae</taxon>
        <taxon>Agaricales</taxon>
        <taxon>Agaricineae</taxon>
        <taxon>Galeropsidaceae</taxon>
        <taxon>Panaeolus</taxon>
    </lineage>
</organism>
<accession>A0A409YL21</accession>
<feature type="domain" description="DUF4246" evidence="3">
    <location>
        <begin position="555"/>
        <end position="633"/>
    </location>
</feature>
<dbReference type="Proteomes" id="UP000284842">
    <property type="component" value="Unassembled WGS sequence"/>
</dbReference>
<dbReference type="InParanoid" id="A0A409YL21"/>
<dbReference type="STRING" id="181874.A0A409YL21"/>
<dbReference type="AlphaFoldDB" id="A0A409YL21"/>
<sequence>MSQNEQKFKFNLFQGFGLPLDYVRSEYDADYIGPLFPNALDLADVEQEGASLPIPTLRELSMLEFMNIITDKPEWHIKVRDRAMVKKWKEEVSAANNDFTEKMFGYCIQELRHNASLIPEPPALPPPIIVYDANVVKSDFAVSDSIKKELQDAMQQFEDNIPVHLRDWHPYSDEQVLDLVHPSLFPLVYGTTRILIHGTTTLDDCIQRCGEGSISFEYPRLQNAKRATSENAHKESGPTGNTTFQWLPCEVDISGDEARITSYINNLHPREKGLYKLVEKIIHASIGLWDVTLAPLSSRDGGDRYYPKRISSSADWVPKYDPDPENAPETQRPQRLPVLTPEKPEYGGGTWRVEGQLNEHIVATSIYYYSCENITASPLLFRQQVCTMDTNDSDNESDHPQNDHEWLGVLYGRDYGSGVQVIGGVDTREGRLLAFPNILQHRVQPFKLADPTKPGHRKVLALFLVDPNIKVTSTAHVPCQRKDWWQEAIMEEQISSSDDTGLARLPIELQNLVFDDVRGFPLDMDEAKALRLELMKERTANVQDMSQNETTSNLLPGFGLPLNHVPRRRDADYVAPLIPNALDFYDLEKEKASLPLTTLRELSMLHFMNQVTDKPDWHIKVRDRAIVKKWKEE</sequence>
<dbReference type="InterPro" id="IPR049192">
    <property type="entry name" value="DUF4246_C"/>
</dbReference>
<feature type="non-terminal residue" evidence="4">
    <location>
        <position position="633"/>
    </location>
</feature>
<feature type="domain" description="DUF4246" evidence="2">
    <location>
        <begin position="101"/>
        <end position="320"/>
    </location>
</feature>
<evidence type="ECO:0000259" key="2">
    <source>
        <dbReference type="Pfam" id="PF14033"/>
    </source>
</evidence>
<proteinExistence type="predicted"/>
<feature type="domain" description="DUF4246" evidence="3">
    <location>
        <begin position="15"/>
        <end position="91"/>
    </location>
</feature>
<name>A0A409YL21_9AGAR</name>
<feature type="region of interest" description="Disordered" evidence="1">
    <location>
        <begin position="316"/>
        <end position="343"/>
    </location>
</feature>
<reference evidence="4 5" key="1">
    <citation type="journal article" date="2018" name="Evol. Lett.">
        <title>Horizontal gene cluster transfer increased hallucinogenic mushroom diversity.</title>
        <authorList>
            <person name="Reynolds H.T."/>
            <person name="Vijayakumar V."/>
            <person name="Gluck-Thaler E."/>
            <person name="Korotkin H.B."/>
            <person name="Matheny P.B."/>
            <person name="Slot J.C."/>
        </authorList>
    </citation>
    <scope>NUCLEOTIDE SEQUENCE [LARGE SCALE GENOMIC DNA]</scope>
    <source>
        <strain evidence="4 5">2629</strain>
    </source>
</reference>
<evidence type="ECO:0000313" key="5">
    <source>
        <dbReference type="Proteomes" id="UP000284842"/>
    </source>
</evidence>
<comment type="caution">
    <text evidence="4">The sequence shown here is derived from an EMBL/GenBank/DDBJ whole genome shotgun (WGS) entry which is preliminary data.</text>
</comment>
<dbReference type="InterPro" id="IPR025340">
    <property type="entry name" value="DUF4246"/>
</dbReference>
<dbReference type="EMBL" id="NHTK01001027">
    <property type="protein sequence ID" value="PPR03722.1"/>
    <property type="molecule type" value="Genomic_DNA"/>
</dbReference>
<dbReference type="InterPro" id="IPR049207">
    <property type="entry name" value="DUF4246_N"/>
</dbReference>
<evidence type="ECO:0000256" key="1">
    <source>
        <dbReference type="SAM" id="MobiDB-lite"/>
    </source>
</evidence>
<dbReference type="Pfam" id="PF21666">
    <property type="entry name" value="DUF4246_N"/>
    <property type="match status" value="2"/>
</dbReference>
<dbReference type="OrthoDB" id="415532at2759"/>
<evidence type="ECO:0000259" key="3">
    <source>
        <dbReference type="Pfam" id="PF21666"/>
    </source>
</evidence>
<keyword evidence="5" id="KW-1185">Reference proteome</keyword>
<evidence type="ECO:0000313" key="4">
    <source>
        <dbReference type="EMBL" id="PPR03722.1"/>
    </source>
</evidence>
<gene>
    <name evidence="4" type="ORF">CVT24_007370</name>
</gene>
<dbReference type="PANTHER" id="PTHR33119">
    <property type="entry name" value="IFI3P"/>
    <property type="match status" value="1"/>
</dbReference>
<dbReference type="PANTHER" id="PTHR33119:SF1">
    <property type="entry name" value="FE2OG DIOXYGENASE DOMAIN-CONTAINING PROTEIN"/>
    <property type="match status" value="1"/>
</dbReference>
<protein>
    <submittedName>
        <fullName evidence="4">Uncharacterized protein</fullName>
    </submittedName>
</protein>
<dbReference type="Pfam" id="PF14033">
    <property type="entry name" value="DUF4246"/>
    <property type="match status" value="2"/>
</dbReference>